<keyword evidence="1" id="KW-0732">Signal</keyword>
<keyword evidence="3" id="KW-1185">Reference proteome</keyword>
<dbReference type="RefSeq" id="WP_173780164.1">
    <property type="nucleotide sequence ID" value="NZ_JABSNO010000024.1"/>
</dbReference>
<evidence type="ECO:0000313" key="2">
    <source>
        <dbReference type="EMBL" id="NRS93613.1"/>
    </source>
</evidence>
<feature type="signal peptide" evidence="1">
    <location>
        <begin position="1"/>
        <end position="21"/>
    </location>
</feature>
<comment type="caution">
    <text evidence="2">The sequence shown here is derived from an EMBL/GenBank/DDBJ whole genome shotgun (WGS) entry which is preliminary data.</text>
</comment>
<sequence length="86" mass="9016">MKKLLLIAVLGIAGTMSASNADLVLPTQNDNSDAIWCTWCVVAGGNQYCAEAANCGEAKDTARAMAIDELKKAEDAQKKEATISAL</sequence>
<accession>A0A8J8G8X0</accession>
<dbReference type="EMBL" id="JABSNO010000024">
    <property type="protein sequence ID" value="NRS93613.1"/>
    <property type="molecule type" value="Genomic_DNA"/>
</dbReference>
<organism evidence="2 3">
    <name type="scientific">Frigoriflavimonas asaccharolytica</name>
    <dbReference type="NCBI Taxonomy" id="2735899"/>
    <lineage>
        <taxon>Bacteria</taxon>
        <taxon>Pseudomonadati</taxon>
        <taxon>Bacteroidota</taxon>
        <taxon>Flavobacteriia</taxon>
        <taxon>Flavobacteriales</taxon>
        <taxon>Weeksellaceae</taxon>
        <taxon>Frigoriflavimonas</taxon>
    </lineage>
</organism>
<evidence type="ECO:0000313" key="3">
    <source>
        <dbReference type="Proteomes" id="UP000610746"/>
    </source>
</evidence>
<name>A0A8J8G8X0_9FLAO</name>
<dbReference type="AlphaFoldDB" id="A0A8J8G8X0"/>
<dbReference type="Proteomes" id="UP000610746">
    <property type="component" value="Unassembled WGS sequence"/>
</dbReference>
<proteinExistence type="predicted"/>
<evidence type="ECO:0000256" key="1">
    <source>
        <dbReference type="SAM" id="SignalP"/>
    </source>
</evidence>
<reference evidence="2" key="1">
    <citation type="submission" date="2020-05" db="EMBL/GenBank/DDBJ databases">
        <title>Genomic Encyclopedia of Type Strains, Phase IV (KMG-V): Genome sequencing to study the core and pangenomes of soil and plant-associated prokaryotes.</title>
        <authorList>
            <person name="Whitman W."/>
        </authorList>
    </citation>
    <scope>NUCLEOTIDE SEQUENCE</scope>
    <source>
        <strain evidence="2">16F</strain>
    </source>
</reference>
<protein>
    <submittedName>
        <fullName evidence="2">Uncharacterized protein</fullName>
    </submittedName>
</protein>
<feature type="chain" id="PRO_5035250200" evidence="1">
    <location>
        <begin position="22"/>
        <end position="86"/>
    </location>
</feature>
<gene>
    <name evidence="2" type="ORF">HNQ03_002704</name>
</gene>